<dbReference type="GO" id="GO:0006368">
    <property type="term" value="P:transcription elongation by RNA polymerase II"/>
    <property type="evidence" value="ECO:0007669"/>
    <property type="project" value="TreeGrafter"/>
</dbReference>
<dbReference type="CDD" id="cd06083">
    <property type="entry name" value="KOW_Spt5_3"/>
    <property type="match status" value="1"/>
</dbReference>
<proteinExistence type="inferred from homology"/>
<feature type="domain" description="KOW" evidence="7">
    <location>
        <begin position="51"/>
        <end position="78"/>
    </location>
</feature>
<reference evidence="8 9" key="1">
    <citation type="submission" date="2018-02" db="EMBL/GenBank/DDBJ databases">
        <title>Draft genome of wild Prunus yedoensis var. nudiflora.</title>
        <authorList>
            <person name="Baek S."/>
            <person name="Kim J.-H."/>
            <person name="Choi K."/>
            <person name="Kim G.-B."/>
            <person name="Cho A."/>
            <person name="Jang H."/>
            <person name="Shin C.-H."/>
            <person name="Yu H.-J."/>
            <person name="Mun J.-H."/>
        </authorList>
    </citation>
    <scope>NUCLEOTIDE SEQUENCE [LARGE SCALE GENOMIC DNA]</scope>
    <source>
        <strain evidence="9">cv. Jeju island</strain>
        <tissue evidence="8">Leaf</tissue>
    </source>
</reference>
<gene>
    <name evidence="8" type="ORF">Pyn_19094</name>
</gene>
<dbReference type="InterPro" id="IPR014722">
    <property type="entry name" value="Rib_uL2_dom2"/>
</dbReference>
<sequence length="127" mass="13985">MKGDTVIVVKGDLKNLKGRVEKVEEEIVHIRPEMKQLPKTLALNENELCKYFEPGNHVKVVSGTLEGATGMVVKVEQHVLIILSDITREHIPVFADDVVESSEVTSASCCSDAGASIRLSKSTWARR</sequence>
<keyword evidence="8" id="KW-0648">Protein biosynthesis</keyword>
<evidence type="ECO:0000256" key="5">
    <source>
        <dbReference type="ARBA" id="ARBA00023163"/>
    </source>
</evidence>
<dbReference type="InterPro" id="IPR005824">
    <property type="entry name" value="KOW"/>
</dbReference>
<dbReference type="SMART" id="SM00739">
    <property type="entry name" value="KOW"/>
    <property type="match status" value="2"/>
</dbReference>
<dbReference type="InterPro" id="IPR005825">
    <property type="entry name" value="Ribosomal_uL24_CS"/>
</dbReference>
<dbReference type="InterPro" id="IPR041975">
    <property type="entry name" value="KOW_Spt5_2"/>
</dbReference>
<comment type="similarity">
    <text evidence="2">Belongs to the SPT5 family.</text>
</comment>
<organism evidence="8 9">
    <name type="scientific">Prunus yedoensis var. nudiflora</name>
    <dbReference type="NCBI Taxonomy" id="2094558"/>
    <lineage>
        <taxon>Eukaryota</taxon>
        <taxon>Viridiplantae</taxon>
        <taxon>Streptophyta</taxon>
        <taxon>Embryophyta</taxon>
        <taxon>Tracheophyta</taxon>
        <taxon>Spermatophyta</taxon>
        <taxon>Magnoliopsida</taxon>
        <taxon>eudicotyledons</taxon>
        <taxon>Gunneridae</taxon>
        <taxon>Pentapetalae</taxon>
        <taxon>rosids</taxon>
        <taxon>fabids</taxon>
        <taxon>Rosales</taxon>
        <taxon>Rosaceae</taxon>
        <taxon>Amygdaloideae</taxon>
        <taxon>Amygdaleae</taxon>
        <taxon>Prunus</taxon>
    </lineage>
</organism>
<dbReference type="SUPFAM" id="SSF50104">
    <property type="entry name" value="Translation proteins SH3-like domain"/>
    <property type="match status" value="1"/>
</dbReference>
<dbReference type="InterPro" id="IPR041976">
    <property type="entry name" value="KOW_Spt5_3"/>
</dbReference>
<dbReference type="GO" id="GO:0032044">
    <property type="term" value="C:DSIF complex"/>
    <property type="evidence" value="ECO:0007669"/>
    <property type="project" value="TreeGrafter"/>
</dbReference>
<dbReference type="CDD" id="cd06082">
    <property type="entry name" value="KOW_Spt5_2"/>
    <property type="match status" value="1"/>
</dbReference>
<dbReference type="PROSITE" id="PS01108">
    <property type="entry name" value="RIBOSOMAL_L24"/>
    <property type="match status" value="1"/>
</dbReference>
<protein>
    <recommendedName>
        <fullName evidence="3">Transcription elongation factor SPT5</fullName>
    </recommendedName>
    <alternativeName>
        <fullName evidence="4">Transcription elongation factor spt5</fullName>
    </alternativeName>
</protein>
<dbReference type="Pfam" id="PF00467">
    <property type="entry name" value="KOW"/>
    <property type="match status" value="1"/>
</dbReference>
<evidence type="ECO:0000256" key="4">
    <source>
        <dbReference type="ARBA" id="ARBA00021370"/>
    </source>
</evidence>
<dbReference type="PANTHER" id="PTHR11125:SF7">
    <property type="entry name" value="TRANSCRIPTION ELONGATION FACTOR SPT5"/>
    <property type="match status" value="1"/>
</dbReference>
<dbReference type="InterPro" id="IPR008991">
    <property type="entry name" value="Translation_prot_SH3-like_sf"/>
</dbReference>
<dbReference type="FunFam" id="2.30.30.30:FF:000027">
    <property type="entry name" value="Transcription elongation factor SPT5"/>
    <property type="match status" value="1"/>
</dbReference>
<evidence type="ECO:0000259" key="7">
    <source>
        <dbReference type="SMART" id="SM00739"/>
    </source>
</evidence>
<comment type="caution">
    <text evidence="8">The sequence shown here is derived from an EMBL/GenBank/DDBJ whole genome shotgun (WGS) entry which is preliminary data.</text>
</comment>
<evidence type="ECO:0000256" key="6">
    <source>
        <dbReference type="ARBA" id="ARBA00023242"/>
    </source>
</evidence>
<dbReference type="GO" id="GO:0032784">
    <property type="term" value="P:regulation of DNA-templated transcription elongation"/>
    <property type="evidence" value="ECO:0007669"/>
    <property type="project" value="InterPro"/>
</dbReference>
<evidence type="ECO:0000256" key="1">
    <source>
        <dbReference type="ARBA" id="ARBA00004123"/>
    </source>
</evidence>
<keyword evidence="6" id="KW-0539">Nucleus</keyword>
<feature type="domain" description="KOW" evidence="7">
    <location>
        <begin position="2"/>
        <end position="26"/>
    </location>
</feature>
<evidence type="ECO:0000256" key="3">
    <source>
        <dbReference type="ARBA" id="ARBA00020181"/>
    </source>
</evidence>
<dbReference type="EMBL" id="PJQY01000324">
    <property type="protein sequence ID" value="PQQ12950.1"/>
    <property type="molecule type" value="Genomic_DNA"/>
</dbReference>
<dbReference type="GO" id="GO:0006357">
    <property type="term" value="P:regulation of transcription by RNA polymerase II"/>
    <property type="evidence" value="ECO:0007669"/>
    <property type="project" value="InterPro"/>
</dbReference>
<dbReference type="GO" id="GO:0003729">
    <property type="term" value="F:mRNA binding"/>
    <property type="evidence" value="ECO:0007669"/>
    <property type="project" value="TreeGrafter"/>
</dbReference>
<name>A0A314Z2L7_PRUYE</name>
<dbReference type="PANTHER" id="PTHR11125">
    <property type="entry name" value="SUPPRESSOR OF TY 5"/>
    <property type="match status" value="1"/>
</dbReference>
<dbReference type="FunFam" id="2.30.30.30:FF:000018">
    <property type="entry name" value="Transcription elongation factor SPT5"/>
    <property type="match status" value="1"/>
</dbReference>
<dbReference type="Proteomes" id="UP000250321">
    <property type="component" value="Unassembled WGS sequence"/>
</dbReference>
<dbReference type="GO" id="GO:0005840">
    <property type="term" value="C:ribosome"/>
    <property type="evidence" value="ECO:0007669"/>
    <property type="project" value="InterPro"/>
</dbReference>
<keyword evidence="8" id="KW-0251">Elongation factor</keyword>
<keyword evidence="5" id="KW-0804">Transcription</keyword>
<evidence type="ECO:0000313" key="9">
    <source>
        <dbReference type="Proteomes" id="UP000250321"/>
    </source>
</evidence>
<accession>A0A314Z2L7</accession>
<comment type="subcellular location">
    <subcellularLocation>
        <location evidence="1">Nucleus</location>
    </subcellularLocation>
</comment>
<dbReference type="OrthoDB" id="28901at2759"/>
<evidence type="ECO:0000256" key="2">
    <source>
        <dbReference type="ARBA" id="ARBA00006956"/>
    </source>
</evidence>
<dbReference type="AlphaFoldDB" id="A0A314Z2L7"/>
<dbReference type="GO" id="GO:0003746">
    <property type="term" value="F:translation elongation factor activity"/>
    <property type="evidence" value="ECO:0007669"/>
    <property type="project" value="UniProtKB-KW"/>
</dbReference>
<dbReference type="Pfam" id="PF23284">
    <property type="entry name" value="KOW2_Spt5"/>
    <property type="match status" value="1"/>
</dbReference>
<dbReference type="Gene3D" id="2.30.30.30">
    <property type="match status" value="2"/>
</dbReference>
<dbReference type="InterPro" id="IPR039659">
    <property type="entry name" value="SPT5"/>
</dbReference>
<keyword evidence="9" id="KW-1185">Reference proteome</keyword>
<dbReference type="GO" id="GO:0003735">
    <property type="term" value="F:structural constituent of ribosome"/>
    <property type="evidence" value="ECO:0007669"/>
    <property type="project" value="InterPro"/>
</dbReference>
<dbReference type="STRING" id="2094558.A0A314Z2L7"/>
<evidence type="ECO:0000313" key="8">
    <source>
        <dbReference type="EMBL" id="PQQ12950.1"/>
    </source>
</evidence>